<evidence type="ECO:0000313" key="4">
    <source>
        <dbReference type="Proteomes" id="UP000800235"/>
    </source>
</evidence>
<dbReference type="OrthoDB" id="2019572at2759"/>
<keyword evidence="1" id="KW-0732">Signal</keyword>
<accession>A0A9P4TXS0</accession>
<evidence type="ECO:0000259" key="2">
    <source>
        <dbReference type="Pfam" id="PF25486"/>
    </source>
</evidence>
<dbReference type="Pfam" id="PF25486">
    <property type="entry name" value="DUF7909"/>
    <property type="match status" value="1"/>
</dbReference>
<proteinExistence type="predicted"/>
<feature type="signal peptide" evidence="1">
    <location>
        <begin position="1"/>
        <end position="16"/>
    </location>
</feature>
<dbReference type="EMBL" id="MU007050">
    <property type="protein sequence ID" value="KAF2429127.1"/>
    <property type="molecule type" value="Genomic_DNA"/>
</dbReference>
<feature type="domain" description="DUF7909" evidence="2">
    <location>
        <begin position="17"/>
        <end position="188"/>
    </location>
</feature>
<keyword evidence="4" id="KW-1185">Reference proteome</keyword>
<organism evidence="3 4">
    <name type="scientific">Tothia fuscella</name>
    <dbReference type="NCBI Taxonomy" id="1048955"/>
    <lineage>
        <taxon>Eukaryota</taxon>
        <taxon>Fungi</taxon>
        <taxon>Dikarya</taxon>
        <taxon>Ascomycota</taxon>
        <taxon>Pezizomycotina</taxon>
        <taxon>Dothideomycetes</taxon>
        <taxon>Pleosporomycetidae</taxon>
        <taxon>Venturiales</taxon>
        <taxon>Cylindrosympodiaceae</taxon>
        <taxon>Tothia</taxon>
    </lineage>
</organism>
<dbReference type="AlphaFoldDB" id="A0A9P4TXS0"/>
<name>A0A9P4TXS0_9PEZI</name>
<sequence length="193" mass="21714">MYTLIIPTFALAIVACTIPTTKLSNNIAEPFSVLLQNASYPAIHNHYMNIWDWGGSEPHDQHLFVSPAGNSTSELTLIDGVISLMWNPIRRAVINLEYNEKDNTTKMFMTDRNDNFGIFDVVYGCNPDTDELQRELHVKSRGTVELGGEMGVKPFAEYHDFRWRAPGTTIVSLDPQEIWTKVTMVVVPAGKLV</sequence>
<feature type="chain" id="PRO_5040311043" description="DUF7909 domain-containing protein" evidence="1">
    <location>
        <begin position="17"/>
        <end position="193"/>
    </location>
</feature>
<comment type="caution">
    <text evidence="3">The sequence shown here is derived from an EMBL/GenBank/DDBJ whole genome shotgun (WGS) entry which is preliminary data.</text>
</comment>
<dbReference type="Proteomes" id="UP000800235">
    <property type="component" value="Unassembled WGS sequence"/>
</dbReference>
<evidence type="ECO:0000313" key="3">
    <source>
        <dbReference type="EMBL" id="KAF2429127.1"/>
    </source>
</evidence>
<evidence type="ECO:0000256" key="1">
    <source>
        <dbReference type="SAM" id="SignalP"/>
    </source>
</evidence>
<protein>
    <recommendedName>
        <fullName evidence="2">DUF7909 domain-containing protein</fullName>
    </recommendedName>
</protein>
<gene>
    <name evidence="3" type="ORF">EJ08DRAFT_698705</name>
</gene>
<reference evidence="3" key="1">
    <citation type="journal article" date="2020" name="Stud. Mycol.">
        <title>101 Dothideomycetes genomes: a test case for predicting lifestyles and emergence of pathogens.</title>
        <authorList>
            <person name="Haridas S."/>
            <person name="Albert R."/>
            <person name="Binder M."/>
            <person name="Bloem J."/>
            <person name="Labutti K."/>
            <person name="Salamov A."/>
            <person name="Andreopoulos B."/>
            <person name="Baker S."/>
            <person name="Barry K."/>
            <person name="Bills G."/>
            <person name="Bluhm B."/>
            <person name="Cannon C."/>
            <person name="Castanera R."/>
            <person name="Culley D."/>
            <person name="Daum C."/>
            <person name="Ezra D."/>
            <person name="Gonzalez J."/>
            <person name="Henrissat B."/>
            <person name="Kuo A."/>
            <person name="Liang C."/>
            <person name="Lipzen A."/>
            <person name="Lutzoni F."/>
            <person name="Magnuson J."/>
            <person name="Mondo S."/>
            <person name="Nolan M."/>
            <person name="Ohm R."/>
            <person name="Pangilinan J."/>
            <person name="Park H.-J."/>
            <person name="Ramirez L."/>
            <person name="Alfaro M."/>
            <person name="Sun H."/>
            <person name="Tritt A."/>
            <person name="Yoshinaga Y."/>
            <person name="Zwiers L.-H."/>
            <person name="Turgeon B."/>
            <person name="Goodwin S."/>
            <person name="Spatafora J."/>
            <person name="Crous P."/>
            <person name="Grigoriev I."/>
        </authorList>
    </citation>
    <scope>NUCLEOTIDE SEQUENCE</scope>
    <source>
        <strain evidence="3">CBS 130266</strain>
    </source>
</reference>
<dbReference type="InterPro" id="IPR057231">
    <property type="entry name" value="DUF7909"/>
</dbReference>